<feature type="domain" description="ABC transmembrane type-1" evidence="11">
    <location>
        <begin position="17"/>
        <end position="304"/>
    </location>
</feature>
<evidence type="ECO:0000256" key="6">
    <source>
        <dbReference type="ARBA" id="ARBA00022840"/>
    </source>
</evidence>
<sequence length="583" mass="64723">MIRRLAACIRQYKKESILTPIYVIMEVIMEVIIPILMANMIDYGIDAAKMTVILKMGAALLISAFISLIFGTLAGRSAAVASAGFARNLRHDMFYNVQNFSFSNIDKFSTASIVTRLTTDVTNLQNAFQMIIRMAIRSPIMLIFSLAASFSINVELSLIFLACIPILGSGLFLIMKKAHPIFVRVFKKYDKLNNVVQENLRAIRVVKSFIREDYENKKFTDISQKIYQDFSTAEKTLAFNMPLMQFCMYGSLLLVSWFGARIIVAAGGNPGSGLSTGQLVSLITYAMQILGSLMMLSMVFVMITISRASAERTVELMDEESDLKNCDNPIYEVLDGEICFEDVNFSYGKNTGKLVLEDINLKIKSGETVGIIGGTGSSKSSLVQLILRLYDVDFGRVTVGGIDVRDYDLKTLRNQVAMVLQKNVLFSGTIKENLRWGNENASDQELVWVCKLAQADPFIQNFPKKYDTYLEQGGSNVSGGQKQRLCIARALLKKPKILILDDSTSAVDTKTDALIRSAFRGEIPNTTMIIISQRVSSVQDADKIIIMDDGKIAAVGTHEELLESSPIYKEVYESQVKGGKGNE</sequence>
<dbReference type="Gene3D" id="1.20.1560.10">
    <property type="entry name" value="ABC transporter type 1, transmembrane domain"/>
    <property type="match status" value="1"/>
</dbReference>
<dbReference type="FunFam" id="3.40.50.300:FF:000221">
    <property type="entry name" value="Multidrug ABC transporter ATP-binding protein"/>
    <property type="match status" value="1"/>
</dbReference>
<dbReference type="PANTHER" id="PTHR43394">
    <property type="entry name" value="ATP-DEPENDENT PERMEASE MDL1, MITOCHONDRIAL"/>
    <property type="match status" value="1"/>
</dbReference>
<dbReference type="PROSITE" id="PS50929">
    <property type="entry name" value="ABC_TM1F"/>
    <property type="match status" value="1"/>
</dbReference>
<gene>
    <name evidence="12" type="ORF">GM661_05160</name>
</gene>
<feature type="domain" description="ABC transporter" evidence="10">
    <location>
        <begin position="338"/>
        <end position="574"/>
    </location>
</feature>
<keyword evidence="3" id="KW-1003">Cell membrane</keyword>
<evidence type="ECO:0000256" key="2">
    <source>
        <dbReference type="ARBA" id="ARBA00022448"/>
    </source>
</evidence>
<dbReference type="PANTHER" id="PTHR43394:SF1">
    <property type="entry name" value="ATP-BINDING CASSETTE SUB-FAMILY B MEMBER 10, MITOCHONDRIAL"/>
    <property type="match status" value="1"/>
</dbReference>
<dbReference type="InterPro" id="IPR039421">
    <property type="entry name" value="Type_1_exporter"/>
</dbReference>
<organism evidence="12 13">
    <name type="scientific">Iocasia fonsfrigidae</name>
    <dbReference type="NCBI Taxonomy" id="2682810"/>
    <lineage>
        <taxon>Bacteria</taxon>
        <taxon>Bacillati</taxon>
        <taxon>Bacillota</taxon>
        <taxon>Clostridia</taxon>
        <taxon>Halanaerobiales</taxon>
        <taxon>Halanaerobiaceae</taxon>
        <taxon>Iocasia</taxon>
    </lineage>
</organism>
<dbReference type="InterPro" id="IPR003439">
    <property type="entry name" value="ABC_transporter-like_ATP-bd"/>
</dbReference>
<evidence type="ECO:0000259" key="10">
    <source>
        <dbReference type="PROSITE" id="PS50893"/>
    </source>
</evidence>
<evidence type="ECO:0000256" key="4">
    <source>
        <dbReference type="ARBA" id="ARBA00022692"/>
    </source>
</evidence>
<dbReference type="InterPro" id="IPR017871">
    <property type="entry name" value="ABC_transporter-like_CS"/>
</dbReference>
<dbReference type="InterPro" id="IPR011527">
    <property type="entry name" value="ABC1_TM_dom"/>
</dbReference>
<dbReference type="SUPFAM" id="SSF90123">
    <property type="entry name" value="ABC transporter transmembrane region"/>
    <property type="match status" value="1"/>
</dbReference>
<evidence type="ECO:0000256" key="3">
    <source>
        <dbReference type="ARBA" id="ARBA00022475"/>
    </source>
</evidence>
<evidence type="ECO:0000259" key="11">
    <source>
        <dbReference type="PROSITE" id="PS50929"/>
    </source>
</evidence>
<evidence type="ECO:0000256" key="8">
    <source>
        <dbReference type="ARBA" id="ARBA00023136"/>
    </source>
</evidence>
<evidence type="ECO:0000256" key="9">
    <source>
        <dbReference type="SAM" id="Phobius"/>
    </source>
</evidence>
<feature type="transmembrane region" description="Helical" evidence="9">
    <location>
        <begin position="53"/>
        <end position="74"/>
    </location>
</feature>
<keyword evidence="8 9" id="KW-0472">Membrane</keyword>
<evidence type="ECO:0000256" key="7">
    <source>
        <dbReference type="ARBA" id="ARBA00022989"/>
    </source>
</evidence>
<dbReference type="RefSeq" id="WP_230869041.1">
    <property type="nucleotide sequence ID" value="NZ_CP046640.1"/>
</dbReference>
<keyword evidence="4 9" id="KW-0812">Transmembrane</keyword>
<keyword evidence="5" id="KW-0547">Nucleotide-binding</keyword>
<dbReference type="InterPro" id="IPR036640">
    <property type="entry name" value="ABC1_TM_sf"/>
</dbReference>
<dbReference type="GO" id="GO:0005524">
    <property type="term" value="F:ATP binding"/>
    <property type="evidence" value="ECO:0007669"/>
    <property type="project" value="UniProtKB-KW"/>
</dbReference>
<dbReference type="PROSITE" id="PS00211">
    <property type="entry name" value="ABC_TRANSPORTER_1"/>
    <property type="match status" value="1"/>
</dbReference>
<dbReference type="GO" id="GO:0005886">
    <property type="term" value="C:plasma membrane"/>
    <property type="evidence" value="ECO:0007669"/>
    <property type="project" value="UniProtKB-SubCell"/>
</dbReference>
<feature type="transmembrane region" description="Helical" evidence="9">
    <location>
        <begin position="134"/>
        <end position="152"/>
    </location>
</feature>
<feature type="transmembrane region" description="Helical" evidence="9">
    <location>
        <begin position="158"/>
        <end position="175"/>
    </location>
</feature>
<keyword evidence="6 12" id="KW-0067">ATP-binding</keyword>
<dbReference type="SUPFAM" id="SSF52540">
    <property type="entry name" value="P-loop containing nucleoside triphosphate hydrolases"/>
    <property type="match status" value="1"/>
</dbReference>
<feature type="transmembrane region" description="Helical" evidence="9">
    <location>
        <begin position="21"/>
        <end position="41"/>
    </location>
</feature>
<keyword evidence="7 9" id="KW-1133">Transmembrane helix</keyword>
<dbReference type="Gene3D" id="3.40.50.300">
    <property type="entry name" value="P-loop containing nucleotide triphosphate hydrolases"/>
    <property type="match status" value="1"/>
</dbReference>
<dbReference type="Pfam" id="PF00664">
    <property type="entry name" value="ABC_membrane"/>
    <property type="match status" value="1"/>
</dbReference>
<dbReference type="GO" id="GO:0016887">
    <property type="term" value="F:ATP hydrolysis activity"/>
    <property type="evidence" value="ECO:0007669"/>
    <property type="project" value="InterPro"/>
</dbReference>
<dbReference type="PROSITE" id="PS50893">
    <property type="entry name" value="ABC_TRANSPORTER_2"/>
    <property type="match status" value="1"/>
</dbReference>
<dbReference type="GO" id="GO:0015421">
    <property type="term" value="F:ABC-type oligopeptide transporter activity"/>
    <property type="evidence" value="ECO:0007669"/>
    <property type="project" value="TreeGrafter"/>
</dbReference>
<name>A0A8A7K6K8_9FIRM</name>
<protein>
    <submittedName>
        <fullName evidence="12">ATP-binding cassette domain-containing protein</fullName>
    </submittedName>
</protein>
<accession>A0A8A7K6K8</accession>
<dbReference type="CDD" id="cd18548">
    <property type="entry name" value="ABC_6TM_Tm287_like"/>
    <property type="match status" value="1"/>
</dbReference>
<dbReference type="Pfam" id="PF00005">
    <property type="entry name" value="ABC_tran"/>
    <property type="match status" value="1"/>
</dbReference>
<evidence type="ECO:0000256" key="1">
    <source>
        <dbReference type="ARBA" id="ARBA00004651"/>
    </source>
</evidence>
<keyword evidence="13" id="KW-1185">Reference proteome</keyword>
<dbReference type="InterPro" id="IPR003593">
    <property type="entry name" value="AAA+_ATPase"/>
</dbReference>
<keyword evidence="2" id="KW-0813">Transport</keyword>
<dbReference type="EMBL" id="CP046640">
    <property type="protein sequence ID" value="QTL97413.1"/>
    <property type="molecule type" value="Genomic_DNA"/>
</dbReference>
<reference evidence="12" key="1">
    <citation type="submission" date="2019-12" db="EMBL/GenBank/DDBJ databases">
        <authorList>
            <person name="zhang j."/>
            <person name="sun C.M."/>
        </authorList>
    </citation>
    <scope>NUCLEOTIDE SEQUENCE</scope>
    <source>
        <strain evidence="12">NS-1</strain>
    </source>
</reference>
<evidence type="ECO:0000256" key="5">
    <source>
        <dbReference type="ARBA" id="ARBA00022741"/>
    </source>
</evidence>
<dbReference type="KEGG" id="ifn:GM661_05160"/>
<dbReference type="AlphaFoldDB" id="A0A8A7K6K8"/>
<proteinExistence type="predicted"/>
<feature type="transmembrane region" description="Helical" evidence="9">
    <location>
        <begin position="279"/>
        <end position="303"/>
    </location>
</feature>
<comment type="subcellular location">
    <subcellularLocation>
        <location evidence="1">Cell membrane</location>
        <topology evidence="1">Multi-pass membrane protein</topology>
    </subcellularLocation>
</comment>
<dbReference type="InterPro" id="IPR027417">
    <property type="entry name" value="P-loop_NTPase"/>
</dbReference>
<evidence type="ECO:0000313" key="12">
    <source>
        <dbReference type="EMBL" id="QTL97413.1"/>
    </source>
</evidence>
<evidence type="ECO:0000313" key="13">
    <source>
        <dbReference type="Proteomes" id="UP000665020"/>
    </source>
</evidence>
<dbReference type="SMART" id="SM00382">
    <property type="entry name" value="AAA"/>
    <property type="match status" value="1"/>
</dbReference>
<feature type="transmembrane region" description="Helical" evidence="9">
    <location>
        <begin position="246"/>
        <end position="267"/>
    </location>
</feature>
<dbReference type="Proteomes" id="UP000665020">
    <property type="component" value="Chromosome"/>
</dbReference>